<keyword evidence="8" id="KW-0368">Histidine biosynthesis</keyword>
<dbReference type="PIRSF" id="PIRSF001549">
    <property type="entry name" value="His-tRNA_synth"/>
    <property type="match status" value="1"/>
</dbReference>
<keyword evidence="8" id="KW-0028">Amino-acid biosynthesis</keyword>
<evidence type="ECO:0000256" key="1">
    <source>
        <dbReference type="ARBA" id="ARBA00004496"/>
    </source>
</evidence>
<comment type="miscellaneous">
    <text evidence="8">This function is generally fulfilled by the C-terminal part of HisG, which is missing in some bacteria such as this one.</text>
</comment>
<dbReference type="GO" id="GO:0006427">
    <property type="term" value="P:histidyl-tRNA aminoacylation"/>
    <property type="evidence" value="ECO:0007669"/>
    <property type="project" value="TreeGrafter"/>
</dbReference>
<dbReference type="Gene3D" id="3.30.930.10">
    <property type="entry name" value="Bira Bifunctional Protein, Domain 2"/>
    <property type="match status" value="1"/>
</dbReference>
<dbReference type="GO" id="GO:0004821">
    <property type="term" value="F:histidine-tRNA ligase activity"/>
    <property type="evidence" value="ECO:0007669"/>
    <property type="project" value="TreeGrafter"/>
</dbReference>
<accession>A0AB33Z396</accession>
<name>A0AB33Z396_9GAMM</name>
<evidence type="ECO:0000256" key="9">
    <source>
        <dbReference type="PIRSR" id="PIRSR001549-1"/>
    </source>
</evidence>
<dbReference type="InterPro" id="IPR041715">
    <property type="entry name" value="HisRS-like_core"/>
</dbReference>
<evidence type="ECO:0000256" key="7">
    <source>
        <dbReference type="ARBA" id="ARBA00025246"/>
    </source>
</evidence>
<evidence type="ECO:0000256" key="6">
    <source>
        <dbReference type="ARBA" id="ARBA00022490"/>
    </source>
</evidence>
<dbReference type="Pfam" id="PF13393">
    <property type="entry name" value="tRNA-synt_His"/>
    <property type="match status" value="1"/>
</dbReference>
<dbReference type="CDD" id="cd00773">
    <property type="entry name" value="HisRS-like_core"/>
    <property type="match status" value="1"/>
</dbReference>
<dbReference type="Proteomes" id="UP000015462">
    <property type="component" value="Unassembled WGS sequence"/>
</dbReference>
<dbReference type="NCBIfam" id="NF008935">
    <property type="entry name" value="PRK12292.1-1"/>
    <property type="match status" value="1"/>
</dbReference>
<dbReference type="GO" id="GO:0000105">
    <property type="term" value="P:L-histidine biosynthetic process"/>
    <property type="evidence" value="ECO:0007669"/>
    <property type="project" value="UniProtKB-UniRule"/>
</dbReference>
<feature type="binding site" evidence="9">
    <location>
        <position position="273"/>
    </location>
    <ligand>
        <name>L-histidine</name>
        <dbReference type="ChEBI" id="CHEBI:57595"/>
    </ligand>
</feature>
<comment type="similarity">
    <text evidence="3 8">Belongs to the class-II aminoacyl-tRNA synthetase family. HisZ subfamily.</text>
</comment>
<comment type="subcellular location">
    <subcellularLocation>
        <location evidence="1 8">Cytoplasm</location>
    </subcellularLocation>
</comment>
<dbReference type="PANTHER" id="PTHR43707:SF1">
    <property type="entry name" value="HISTIDINE--TRNA LIGASE, MITOCHONDRIAL-RELATED"/>
    <property type="match status" value="1"/>
</dbReference>
<comment type="subunit">
    <text evidence="4 8">Heteromultimer composed of HisG and HisZ subunits.</text>
</comment>
<evidence type="ECO:0000256" key="3">
    <source>
        <dbReference type="ARBA" id="ARBA00005539"/>
    </source>
</evidence>
<dbReference type="AlphaFoldDB" id="A0AB33Z396"/>
<feature type="binding site" evidence="9">
    <location>
        <position position="126"/>
    </location>
    <ligand>
        <name>L-histidine</name>
        <dbReference type="ChEBI" id="CHEBI:57595"/>
    </ligand>
</feature>
<comment type="pathway">
    <text evidence="2 8">Amino-acid biosynthesis; L-histidine biosynthesis; L-histidine from 5-phospho-alpha-D-ribose 1-diphosphate: step 1/9.</text>
</comment>
<feature type="binding site" evidence="9">
    <location>
        <position position="130"/>
    </location>
    <ligand>
        <name>L-histidine</name>
        <dbReference type="ChEBI" id="CHEBI:57595"/>
    </ligand>
</feature>
<dbReference type="GO" id="GO:0005737">
    <property type="term" value="C:cytoplasm"/>
    <property type="evidence" value="ECO:0007669"/>
    <property type="project" value="UniProtKB-SubCell"/>
</dbReference>
<dbReference type="GO" id="GO:0016757">
    <property type="term" value="F:glycosyltransferase activity"/>
    <property type="evidence" value="ECO:0007669"/>
    <property type="project" value="UniProtKB-KW"/>
</dbReference>
<keyword evidence="11" id="KW-0808">Transferase</keyword>
<dbReference type="EMBL" id="ASHL01000002">
    <property type="protein sequence ID" value="EPD13617.1"/>
    <property type="molecule type" value="Genomic_DNA"/>
</dbReference>
<feature type="binding site" evidence="9">
    <location>
        <begin position="83"/>
        <end position="85"/>
    </location>
    <ligand>
        <name>L-histidine</name>
        <dbReference type="ChEBI" id="CHEBI:57595"/>
    </ligand>
</feature>
<dbReference type="HAMAP" id="MF_00125">
    <property type="entry name" value="HisZ"/>
    <property type="match status" value="1"/>
</dbReference>
<reference evidence="11 12" key="1">
    <citation type="journal article" date="2013" name="Genome Announc.">
        <title>Genome Sequence of the Pyrene- and Fluoranthene-Degrading Bacterium Cycloclasticus sp. Strain PY97M.</title>
        <authorList>
            <person name="Cui Z."/>
            <person name="Xu G."/>
            <person name="Li Q."/>
            <person name="Gao W."/>
            <person name="Zheng L."/>
        </authorList>
    </citation>
    <scope>NUCLEOTIDE SEQUENCE [LARGE SCALE GENOMIC DNA]</scope>
    <source>
        <strain evidence="11 12">PY97M</strain>
    </source>
</reference>
<evidence type="ECO:0000256" key="8">
    <source>
        <dbReference type="HAMAP-Rule" id="MF_00125"/>
    </source>
</evidence>
<gene>
    <name evidence="8" type="primary">hisZ</name>
    <name evidence="11" type="ORF">L196_03751</name>
</gene>
<organism evidence="11 12">
    <name type="scientific">Cycloclasticus pugetii</name>
    <dbReference type="NCBI Taxonomy" id="34068"/>
    <lineage>
        <taxon>Bacteria</taxon>
        <taxon>Pseudomonadati</taxon>
        <taxon>Pseudomonadota</taxon>
        <taxon>Gammaproteobacteria</taxon>
        <taxon>Thiotrichales</taxon>
        <taxon>Piscirickettsiaceae</taxon>
        <taxon>Cycloclasticus</taxon>
    </lineage>
</organism>
<evidence type="ECO:0000313" key="11">
    <source>
        <dbReference type="EMBL" id="EPD13617.1"/>
    </source>
</evidence>
<comment type="caution">
    <text evidence="11">The sequence shown here is derived from an EMBL/GenBank/DDBJ whole genome shotgun (WGS) entry which is preliminary data.</text>
</comment>
<keyword evidence="12" id="KW-1185">Reference proteome</keyword>
<keyword evidence="6 8" id="KW-0963">Cytoplasm</keyword>
<dbReference type="RefSeq" id="WP_016390010.1">
    <property type="nucleotide sequence ID" value="NZ_FQZJ01000001.1"/>
</dbReference>
<keyword evidence="11" id="KW-0328">Glycosyltransferase</keyword>
<dbReference type="InterPro" id="IPR004517">
    <property type="entry name" value="HisZ"/>
</dbReference>
<dbReference type="PANTHER" id="PTHR43707">
    <property type="entry name" value="HISTIDYL-TRNA SYNTHETASE"/>
    <property type="match status" value="1"/>
</dbReference>
<sequence length="390" mass="43558">MAKKNNWMLPEGIDALLPNEAARLETMRRKLLDLFRSWGYQYVIPPMVEFRDTLLTGTGSELALQTFNLTDQISGKALGVRADMTPQVARMASHHLYKEAPTRLCYLGSILQARGAKIEKSRSPIQVGVELYGSQHIESDVEIIRLMLETLAIAGLQEVHLDLGHVAIFRELAKNAGLTVEQEAELFEVLQRKATEELEELLTTFQLDKAWYDAFYQLLNLNGDISVLNDAKTNLAIGGADVLQAIDELQRTAELLQNIYPALPLYFDLGELRCYQYQTGIVFAAFVPGFGSEVARGGRYDNLTEQMDDLLPATGFSADVKVLSRLSQLSEEQTDNVILAPDVMDADLHDVIRQLRASGRIVIQALPGDTQQPDHTLTIKQINGQWQVSE</sequence>
<proteinExistence type="inferred from homology"/>
<evidence type="ECO:0000259" key="10">
    <source>
        <dbReference type="Pfam" id="PF13393"/>
    </source>
</evidence>
<evidence type="ECO:0000256" key="4">
    <source>
        <dbReference type="ARBA" id="ARBA00011496"/>
    </source>
</evidence>
<comment type="function">
    <text evidence="7 8">Required for the first step of histidine biosynthesis. May allow the feedback regulation of ATP phosphoribosyltransferase activity by histidine.</text>
</comment>
<dbReference type="NCBIfam" id="TIGR00443">
    <property type="entry name" value="hisZ_biosyn_reg"/>
    <property type="match status" value="1"/>
</dbReference>
<dbReference type="InterPro" id="IPR004516">
    <property type="entry name" value="HisRS/HisZ"/>
</dbReference>
<dbReference type="NCBIfam" id="NF009086">
    <property type="entry name" value="PRK12421.1"/>
    <property type="match status" value="1"/>
</dbReference>
<dbReference type="InterPro" id="IPR045864">
    <property type="entry name" value="aa-tRNA-synth_II/BPL/LPL"/>
</dbReference>
<evidence type="ECO:0000313" key="12">
    <source>
        <dbReference type="Proteomes" id="UP000015462"/>
    </source>
</evidence>
<evidence type="ECO:0000256" key="5">
    <source>
        <dbReference type="ARBA" id="ARBA00020397"/>
    </source>
</evidence>
<protein>
    <recommendedName>
        <fullName evidence="5 8">ATP phosphoribosyltransferase regulatory subunit</fullName>
    </recommendedName>
</protein>
<evidence type="ECO:0000256" key="2">
    <source>
        <dbReference type="ARBA" id="ARBA00004667"/>
    </source>
</evidence>
<feature type="domain" description="Class II Histidinyl-tRNA synthetase (HisRS)-like catalytic core" evidence="10">
    <location>
        <begin position="12"/>
        <end position="322"/>
    </location>
</feature>
<dbReference type="SUPFAM" id="SSF55681">
    <property type="entry name" value="Class II aaRS and biotin synthetases"/>
    <property type="match status" value="1"/>
</dbReference>